<dbReference type="InterPro" id="IPR025851">
    <property type="entry name" value="SUKH-4"/>
</dbReference>
<name>A0A1E7N6I8_KITAU</name>
<sequence length="395" mass="42975">MVPEGVTHGPSRELLAAGELCWSYAYLDLEASGDEPLQSASSWYERQGVRGTEGLYVLGEARYEAFEGPVTVLLDGASGEVFLARPDDDDMLQRDLLASSPQCLIALAAEIEAVSAAAGGEHGLADGEVRPYGPAAVAEVEQLVRQLLREADPELFRRTDDRPAHWETALAIRALDWGADAGGPGGAAYAVSAALVEDLATLEGEGSVRRFEEAELPASVSHAPTRRLLREIGLPVSDRCLLDVEAEGPLRTLAQQYPENFDPGDEDEGELTTRPQQGGFLVVGGWMYDFVVLLDGATGRVELPDLWDDGEPAAYLHRDLSALLYVLWTFERLRAVRREAGHPWTPGPWSVFEPSELLDGAAEAVMRALDPEAFESESHFWPIRVDDGHMGSLLE</sequence>
<evidence type="ECO:0000313" key="1">
    <source>
        <dbReference type="EMBL" id="OEV36264.1"/>
    </source>
</evidence>
<gene>
    <name evidence="1" type="ORF">HS99_0030105</name>
</gene>
<keyword evidence="2" id="KW-1185">Reference proteome</keyword>
<evidence type="ECO:0000313" key="2">
    <source>
        <dbReference type="Proteomes" id="UP000037395"/>
    </source>
</evidence>
<reference evidence="1" key="1">
    <citation type="submission" date="2016-08" db="EMBL/GenBank/DDBJ databases">
        <title>Sequencing, Assembly and Comparative Genomics of S. aureofaciens ATCC 10762.</title>
        <authorList>
            <person name="Gradnigo J.S."/>
            <person name="Johnson N."/>
            <person name="Somerville G.A."/>
        </authorList>
    </citation>
    <scope>NUCLEOTIDE SEQUENCE [LARGE SCALE GENOMIC DNA]</scope>
    <source>
        <strain evidence="1">ATCC 10762</strain>
    </source>
</reference>
<accession>A0A1E7N6I8</accession>
<organism evidence="1 2">
    <name type="scientific">Kitasatospora aureofaciens</name>
    <name type="common">Streptomyces aureofaciens</name>
    <dbReference type="NCBI Taxonomy" id="1894"/>
    <lineage>
        <taxon>Bacteria</taxon>
        <taxon>Bacillati</taxon>
        <taxon>Actinomycetota</taxon>
        <taxon>Actinomycetes</taxon>
        <taxon>Kitasatosporales</taxon>
        <taxon>Streptomycetaceae</taxon>
        <taxon>Kitasatospora</taxon>
    </lineage>
</organism>
<dbReference type="Pfam" id="PF14435">
    <property type="entry name" value="SUKH-4"/>
    <property type="match status" value="1"/>
</dbReference>
<dbReference type="AlphaFoldDB" id="A0A1E7N6I8"/>
<evidence type="ECO:0008006" key="3">
    <source>
        <dbReference type="Google" id="ProtNLM"/>
    </source>
</evidence>
<protein>
    <recommendedName>
        <fullName evidence="3">SUKH-4 immunity protein</fullName>
    </recommendedName>
</protein>
<dbReference type="Proteomes" id="UP000037395">
    <property type="component" value="Unassembled WGS sequence"/>
</dbReference>
<proteinExistence type="predicted"/>
<comment type="caution">
    <text evidence="1">The sequence shown here is derived from an EMBL/GenBank/DDBJ whole genome shotgun (WGS) entry which is preliminary data.</text>
</comment>
<dbReference type="EMBL" id="JPRF03000028">
    <property type="protein sequence ID" value="OEV36264.1"/>
    <property type="molecule type" value="Genomic_DNA"/>
</dbReference>